<reference evidence="2 3" key="1">
    <citation type="journal article" date="2012" name="Appl. Environ. Microbiol.">
        <title>Short-read sequencing for genomic analysis of the brown rot fungus Fibroporia radiculosa.</title>
        <authorList>
            <person name="Tang J.D."/>
            <person name="Perkins A.D."/>
            <person name="Sonstegard T.S."/>
            <person name="Schroeder S.G."/>
            <person name="Burgess S.C."/>
            <person name="Diehl S.V."/>
        </authorList>
    </citation>
    <scope>NUCLEOTIDE SEQUENCE [LARGE SCALE GENOMIC DNA]</scope>
    <source>
        <strain evidence="2 3">TFFH 294</strain>
    </source>
</reference>
<accession>J7S5M1</accession>
<protein>
    <recommendedName>
        <fullName evidence="4">F-box domain-containing protein</fullName>
    </recommendedName>
</protein>
<sequence length="522" mass="58137">MVASIEALPPELYTAIIDYIPAQDVQQTVLSLTRAIPLSPIPLYHLFERVRLKYSDQVVHLYRRLRKSAEDAACVHHFSLETWKVDADVVVNLVAILPQLSHLSLFIGPNFAPEHLEEMFEDPMQGLKFISLRFRPYVQTATYYQFLKGAYFDSTLTAFSRWPADNLPTLSIVQDPLDPSIAPNKFAQPLVFFRLDPLSQLARSPFVENLVNFRLRIPARQGARFLYAFPRSLPKLQSLDMSTSKVAENDVESMLARFGNLKTLVLDGCFLVSQRADGQDAQDAFSHWVTLGKIMSLAGVKYAREREKKLKEWLEVNHAQATLAALRLADGTDSLPEPEPEPARRRARRGRRGVSTATISLRNSPPRPSAALPAISSSSALSSKTPAVPRVRIFPAIATIRSIATTAPAFVGVEKHAEIRAEFERGWEAGIAQISTIYGRLRQSWRNGIRVVKTDDDFNADGEGSEVGFNGLKDVVEEDFDVDVDGEVGKCPSLCLAGPGRSENHVDGCGHQVGWEVFQDEL</sequence>
<dbReference type="HOGENOM" id="CLU_037355_0_0_1"/>
<dbReference type="OrthoDB" id="3353982at2759"/>
<organism evidence="2 3">
    <name type="scientific">Fibroporia radiculosa</name>
    <dbReference type="NCBI Taxonomy" id="599839"/>
    <lineage>
        <taxon>Eukaryota</taxon>
        <taxon>Fungi</taxon>
        <taxon>Dikarya</taxon>
        <taxon>Basidiomycota</taxon>
        <taxon>Agaricomycotina</taxon>
        <taxon>Agaricomycetes</taxon>
        <taxon>Polyporales</taxon>
        <taxon>Fibroporiaceae</taxon>
        <taxon>Fibroporia</taxon>
    </lineage>
</organism>
<evidence type="ECO:0000256" key="1">
    <source>
        <dbReference type="SAM" id="MobiDB-lite"/>
    </source>
</evidence>
<dbReference type="InterPro" id="IPR032675">
    <property type="entry name" value="LRR_dom_sf"/>
</dbReference>
<dbReference type="InParanoid" id="J7S5M1"/>
<name>J7S5M1_9APHY</name>
<evidence type="ECO:0000313" key="2">
    <source>
        <dbReference type="EMBL" id="CCL98099.1"/>
    </source>
</evidence>
<dbReference type="SUPFAM" id="SSF52047">
    <property type="entry name" value="RNI-like"/>
    <property type="match status" value="1"/>
</dbReference>
<evidence type="ECO:0000313" key="3">
    <source>
        <dbReference type="Proteomes" id="UP000006352"/>
    </source>
</evidence>
<keyword evidence="3" id="KW-1185">Reference proteome</keyword>
<gene>
    <name evidence="2" type="ORF">FIBRA_00093</name>
</gene>
<dbReference type="GeneID" id="24093010"/>
<dbReference type="AlphaFoldDB" id="J7S5M1"/>
<proteinExistence type="predicted"/>
<evidence type="ECO:0008006" key="4">
    <source>
        <dbReference type="Google" id="ProtNLM"/>
    </source>
</evidence>
<feature type="compositionally biased region" description="Low complexity" evidence="1">
    <location>
        <begin position="369"/>
        <end position="378"/>
    </location>
</feature>
<dbReference type="EMBL" id="HE796869">
    <property type="protein sequence ID" value="CCL98099.1"/>
    <property type="molecule type" value="Genomic_DNA"/>
</dbReference>
<feature type="region of interest" description="Disordered" evidence="1">
    <location>
        <begin position="330"/>
        <end position="378"/>
    </location>
</feature>
<dbReference type="Proteomes" id="UP000006352">
    <property type="component" value="Unassembled WGS sequence"/>
</dbReference>
<dbReference type="Gene3D" id="3.80.10.10">
    <property type="entry name" value="Ribonuclease Inhibitor"/>
    <property type="match status" value="1"/>
</dbReference>
<dbReference type="RefSeq" id="XP_012177382.1">
    <property type="nucleotide sequence ID" value="XM_012321992.1"/>
</dbReference>